<dbReference type="eggNOG" id="COG4995">
    <property type="taxonomic scope" value="Bacteria"/>
</dbReference>
<keyword evidence="5" id="KW-1185">Reference proteome</keyword>
<protein>
    <recommendedName>
        <fullName evidence="6">CHAT domain-containing protein</fullName>
    </recommendedName>
</protein>
<evidence type="ECO:0000313" key="5">
    <source>
        <dbReference type="Proteomes" id="UP000008914"/>
    </source>
</evidence>
<proteinExistence type="predicted"/>
<dbReference type="GO" id="GO:0004553">
    <property type="term" value="F:hydrolase activity, hydrolyzing O-glycosyl compounds"/>
    <property type="evidence" value="ECO:0007669"/>
    <property type="project" value="InterPro"/>
</dbReference>
<dbReference type="SUPFAM" id="SSF49344">
    <property type="entry name" value="CBD9-like"/>
    <property type="match status" value="1"/>
</dbReference>
<feature type="domain" description="Carbohydrate-binding" evidence="2">
    <location>
        <begin position="565"/>
        <end position="635"/>
    </location>
</feature>
<dbReference type="GO" id="GO:0016052">
    <property type="term" value="P:carbohydrate catabolic process"/>
    <property type="evidence" value="ECO:0007669"/>
    <property type="project" value="InterPro"/>
</dbReference>
<dbReference type="OrthoDB" id="8253226at2"/>
<dbReference type="Gene3D" id="2.60.40.1190">
    <property type="match status" value="1"/>
</dbReference>
<dbReference type="Pfam" id="PF12770">
    <property type="entry name" value="CHAT"/>
    <property type="match status" value="1"/>
</dbReference>
<feature type="compositionally biased region" description="Low complexity" evidence="1">
    <location>
        <begin position="488"/>
        <end position="498"/>
    </location>
</feature>
<evidence type="ECO:0000313" key="4">
    <source>
        <dbReference type="EMBL" id="ADU47934.1"/>
    </source>
</evidence>
<evidence type="ECO:0008006" key="6">
    <source>
        <dbReference type="Google" id="ProtNLM"/>
    </source>
</evidence>
<feature type="domain" description="CHAT" evidence="3">
    <location>
        <begin position="73"/>
        <end position="346"/>
    </location>
</feature>
<reference evidence="4 5" key="1">
    <citation type="journal article" date="2010" name="Stand. Genomic Sci.">
        <title>Complete genome sequence of Intrasporangium calvum type strain (7 KIP).</title>
        <authorList>
            <person name="Del Rio T.G."/>
            <person name="Chertkov O."/>
            <person name="Yasawong M."/>
            <person name="Lucas S."/>
            <person name="Deshpande S."/>
            <person name="Cheng J.F."/>
            <person name="Detter C."/>
            <person name="Tapia R."/>
            <person name="Han C."/>
            <person name="Goodwin L."/>
            <person name="Pitluck S."/>
            <person name="Liolios K."/>
            <person name="Ivanova N."/>
            <person name="Mavromatis K."/>
            <person name="Pati A."/>
            <person name="Chen A."/>
            <person name="Palaniappan K."/>
            <person name="Land M."/>
            <person name="Hauser L."/>
            <person name="Chang Y.J."/>
            <person name="Jeffries C.D."/>
            <person name="Rohde M."/>
            <person name="Pukall R."/>
            <person name="Sikorski J."/>
            <person name="Goker M."/>
            <person name="Woyke T."/>
            <person name="Bristow J."/>
            <person name="Eisen J.A."/>
            <person name="Markowitz V."/>
            <person name="Hugenholtz P."/>
            <person name="Kyrpides N.C."/>
            <person name="Klenk H.P."/>
            <person name="Lapidus A."/>
        </authorList>
    </citation>
    <scope>NUCLEOTIDE SEQUENCE [LARGE SCALE GENOMIC DNA]</scope>
    <source>
        <strain evidence="5">ATCC 23552 / DSM 43043 / JCM 3097 / NBRC 12989 / 7 KIP</strain>
    </source>
</reference>
<dbReference type="GO" id="GO:0030246">
    <property type="term" value="F:carbohydrate binding"/>
    <property type="evidence" value="ECO:0007669"/>
    <property type="project" value="InterPro"/>
</dbReference>
<dbReference type="KEGG" id="ica:Intca_1418"/>
<feature type="compositionally biased region" description="Basic and acidic residues" evidence="1">
    <location>
        <begin position="454"/>
        <end position="486"/>
    </location>
</feature>
<name>E6S7M7_INTC7</name>
<dbReference type="AlphaFoldDB" id="E6S7M7"/>
<gene>
    <name evidence="4" type="ordered locus">Intca_1418</name>
</gene>
<feature type="region of interest" description="Disordered" evidence="1">
    <location>
        <begin position="453"/>
        <end position="498"/>
    </location>
</feature>
<evidence type="ECO:0000256" key="1">
    <source>
        <dbReference type="SAM" id="MobiDB-lite"/>
    </source>
</evidence>
<dbReference type="InterPro" id="IPR024983">
    <property type="entry name" value="CHAT_dom"/>
</dbReference>
<dbReference type="InterPro" id="IPR010502">
    <property type="entry name" value="Carb-bd_dom_fam9"/>
</dbReference>
<dbReference type="STRING" id="710696.Intca_1418"/>
<dbReference type="EMBL" id="CP002343">
    <property type="protein sequence ID" value="ADU47934.1"/>
    <property type="molecule type" value="Genomic_DNA"/>
</dbReference>
<dbReference type="RefSeq" id="WP_013492250.1">
    <property type="nucleotide sequence ID" value="NC_014830.1"/>
</dbReference>
<organism evidence="4 5">
    <name type="scientific">Intrasporangium calvum (strain ATCC 23552 / DSM 43043 / JCM 3097 / NBRC 12989 / NCIMB 10167 / NRRL B-3866 / 7 KIP)</name>
    <dbReference type="NCBI Taxonomy" id="710696"/>
    <lineage>
        <taxon>Bacteria</taxon>
        <taxon>Bacillati</taxon>
        <taxon>Actinomycetota</taxon>
        <taxon>Actinomycetes</taxon>
        <taxon>Micrococcales</taxon>
        <taxon>Intrasporangiaceae</taxon>
        <taxon>Intrasporangium</taxon>
    </lineage>
</organism>
<dbReference type="Proteomes" id="UP000008914">
    <property type="component" value="Chromosome"/>
</dbReference>
<dbReference type="Pfam" id="PF06452">
    <property type="entry name" value="CBM9_1"/>
    <property type="match status" value="2"/>
</dbReference>
<dbReference type="HOGENOM" id="CLU_378458_0_0_11"/>
<feature type="domain" description="Carbohydrate-binding" evidence="2">
    <location>
        <begin position="692"/>
        <end position="769"/>
    </location>
</feature>
<sequence length="772" mass="82318">MERDYLDFEVSIENTSAGQGARVTSSPAGTGTATFVLPFTAVELAQFMTAVGPPRIASRRLVPAETRVTDVREYGKRLGDALFAGEVDRLFRESLSSAKQQGLGLRVRLALDAAPDLEPVPWEYLYDSELGRFLTLSSQTPIVRSLDALDVPAAVRVAAPLRVLVMISSPSDLPQLAVAHEEELLRATTADLVASGRLELVVLTEATLTGLQRALLDTFHVFHFIGHGGFDQGADEGVLVLEREDGTGHRVGASRLGTLLHDANGMQLVVLNACEGARTSGRDAFSGVAQAIVRQGLPSVVAMQTEISDRAALVFSHEFYYFLTRGLPIDAAICEVRKAMATSDESAEWGTAVLVRSGSGQPFDVSALGRTAEPAPEGRLESLYAAAQSSLGSATPEAAVPILEQIASERPDYADVTTLLEAVKGGPGAAPPEGPVSAARRAEVARAAVARQAEAARREEEARQAEEARAQRDLLEPEREQQDRSARGRAPGGSSRAAGRIRPARVVRVVLWLVVLGAGFLAWRLLPTLMQRAEPLVDLACGSPAASAPPRTSFSVGCAPVAPVVDGEFDDWRSVTTHPVTAVVDRRGGVRDGLSSTWKMLWDKDALFLYAAVTDSRLTAVRTSDPGSFWTGDGVSFEFGPDPRPLGANDPLRPGRDLHVLIGLVDDGNRGARAAINRVSKGRFAAGDDEPSIVVARRDTADGYQLEARVPWRTLGLSIAPARGTVVGMNLNVSDAERAGTLKAMLSSNPDRTARAQNHPAQWQTVLLADAG</sequence>
<evidence type="ECO:0000259" key="2">
    <source>
        <dbReference type="Pfam" id="PF06452"/>
    </source>
</evidence>
<accession>E6S7M7</accession>
<evidence type="ECO:0000259" key="3">
    <source>
        <dbReference type="Pfam" id="PF12770"/>
    </source>
</evidence>